<dbReference type="EMBL" id="JBHSML010000033">
    <property type="protein sequence ID" value="MFC5519190.1"/>
    <property type="molecule type" value="Genomic_DNA"/>
</dbReference>
<dbReference type="PROSITE" id="PS00616">
    <property type="entry name" value="HIS_ACID_PHOSPHAT_1"/>
    <property type="match status" value="1"/>
</dbReference>
<dbReference type="InterPro" id="IPR033379">
    <property type="entry name" value="Acid_Pase_AS"/>
</dbReference>
<proteinExistence type="predicted"/>
<accession>A0ABW0Q3P8</accession>
<reference evidence="2" key="1">
    <citation type="journal article" date="2019" name="Int. J. Syst. Evol. Microbiol.">
        <title>The Global Catalogue of Microorganisms (GCM) 10K type strain sequencing project: providing services to taxonomists for standard genome sequencing and annotation.</title>
        <authorList>
            <consortium name="The Broad Institute Genomics Platform"/>
            <consortium name="The Broad Institute Genome Sequencing Center for Infectious Disease"/>
            <person name="Wu L."/>
            <person name="Ma J."/>
        </authorList>
    </citation>
    <scope>NUCLEOTIDE SEQUENCE [LARGE SCALE GENOMIC DNA]</scope>
    <source>
        <strain evidence="2">KACC 12633</strain>
    </source>
</reference>
<evidence type="ECO:0000313" key="1">
    <source>
        <dbReference type="EMBL" id="MFC5519190.1"/>
    </source>
</evidence>
<gene>
    <name evidence="1" type="ORF">ACFPP9_25720</name>
</gene>
<dbReference type="RefSeq" id="WP_266346020.1">
    <property type="nucleotide sequence ID" value="NZ_JAPKNH010000012.1"/>
</dbReference>
<organism evidence="1 2">
    <name type="scientific">Kaistia terrae</name>
    <dbReference type="NCBI Taxonomy" id="537017"/>
    <lineage>
        <taxon>Bacteria</taxon>
        <taxon>Pseudomonadati</taxon>
        <taxon>Pseudomonadota</taxon>
        <taxon>Alphaproteobacteria</taxon>
        <taxon>Hyphomicrobiales</taxon>
        <taxon>Kaistiaceae</taxon>
        <taxon>Kaistia</taxon>
    </lineage>
</organism>
<name>A0ABW0Q3P8_9HYPH</name>
<keyword evidence="2" id="KW-1185">Reference proteome</keyword>
<dbReference type="Proteomes" id="UP001596150">
    <property type="component" value="Unassembled WGS sequence"/>
</dbReference>
<evidence type="ECO:0000313" key="2">
    <source>
        <dbReference type="Proteomes" id="UP001596150"/>
    </source>
</evidence>
<comment type="caution">
    <text evidence="1">The sequence shown here is derived from an EMBL/GenBank/DDBJ whole genome shotgun (WGS) entry which is preliminary data.</text>
</comment>
<protein>
    <submittedName>
        <fullName evidence="1">Uncharacterized protein</fullName>
    </submittedName>
</protein>
<sequence length="125" mass="13837">MSVRIESMLAASSCARFFGDGKPTWKQGKKQKAPLSSKEASSLRLQLIKVLRRHGKRRPDALALANRLADCHANSRCLSGACPECRRALQRMFVEAASRYQANDRWLFFTASCVPSRGIPGGSLK</sequence>